<comment type="similarity">
    <text evidence="7">Belongs to the glycosyl hydrolase 18 family.</text>
</comment>
<dbReference type="PANTHER" id="PTHR11177">
    <property type="entry name" value="CHITINASE"/>
    <property type="match status" value="1"/>
</dbReference>
<accession>S2D963</accession>
<keyword evidence="4" id="KW-0119">Carbohydrate metabolism</keyword>
<keyword evidence="4" id="KW-0624">Polysaccharide degradation</keyword>
<dbReference type="EMBL" id="ALWO02000037">
    <property type="protein sequence ID" value="EOZ95772.1"/>
    <property type="molecule type" value="Genomic_DNA"/>
</dbReference>
<proteinExistence type="inferred from homology"/>
<dbReference type="SUPFAM" id="SSF54556">
    <property type="entry name" value="Chitinase insertion domain"/>
    <property type="match status" value="1"/>
</dbReference>
<dbReference type="PANTHER" id="PTHR11177:SF317">
    <property type="entry name" value="CHITINASE 12-RELATED"/>
    <property type="match status" value="1"/>
</dbReference>
<dbReference type="AlphaFoldDB" id="S2D963"/>
<sequence>MKSSVIKIALILLGSYLIGCQQRPHADKLQNATTKKIIGYIAGWKGVDTSAVQAEKLTHVNYAFANVIDGMVTEGEGRFDQDKVNIQKLHSLKSRNPDLKILISIGGWTWSKGFSDAVLTDDSRKKFTDSAIAYLIRHDLDGLDFDWEYPGMQGDGNVFRAEDKENFVLMLKSVRQALDSLEKVTGKHYLNTIASAGFKSYLEVNDLGQAQQYLDFINIMTYDFVGPGTDTTAHHTNLFNPNLNGRSAAQAVFDHVEAGVPIEKLVMGMAFYGKSWKSVRPGNNGLYQPAVWNSTHPYRNIQGMVGQDGYVRYWDEDSKAPFLWNQSDSIFLSYEDPESIAAKAEFIKTHNLGGAMFWEYHEDSDDGELLNALFQSLRK</sequence>
<dbReference type="Gene3D" id="3.10.50.10">
    <property type="match status" value="1"/>
</dbReference>
<evidence type="ECO:0000256" key="1">
    <source>
        <dbReference type="ARBA" id="ARBA00000822"/>
    </source>
</evidence>
<feature type="domain" description="GH18" evidence="8">
    <location>
        <begin position="35"/>
        <end position="379"/>
    </location>
</feature>
<dbReference type="PROSITE" id="PS01095">
    <property type="entry name" value="GH18_1"/>
    <property type="match status" value="1"/>
</dbReference>
<dbReference type="SUPFAM" id="SSF51445">
    <property type="entry name" value="(Trans)glycosidases"/>
    <property type="match status" value="1"/>
</dbReference>
<comment type="catalytic activity">
    <reaction evidence="1">
        <text>Random endo-hydrolysis of N-acetyl-beta-D-glucosaminide (1-&gt;4)-beta-linkages in chitin and chitodextrins.</text>
        <dbReference type="EC" id="3.2.1.14"/>
    </reaction>
</comment>
<dbReference type="Pfam" id="PF00704">
    <property type="entry name" value="Glyco_hydro_18"/>
    <property type="match status" value="1"/>
</dbReference>
<dbReference type="CDD" id="cd06548">
    <property type="entry name" value="GH18_chitinase"/>
    <property type="match status" value="1"/>
</dbReference>
<dbReference type="InterPro" id="IPR011583">
    <property type="entry name" value="Chitinase_II/V-like_cat"/>
</dbReference>
<keyword evidence="10" id="KW-1185">Reference proteome</keyword>
<evidence type="ECO:0000256" key="4">
    <source>
        <dbReference type="ARBA" id="ARBA00023024"/>
    </source>
</evidence>
<organism evidence="9 10">
    <name type="scientific">Indibacter alkaliphilus (strain CCUG 57479 / KCTC 22604 / LW1)</name>
    <dbReference type="NCBI Taxonomy" id="1189612"/>
    <lineage>
        <taxon>Bacteria</taxon>
        <taxon>Pseudomonadati</taxon>
        <taxon>Bacteroidota</taxon>
        <taxon>Cytophagia</taxon>
        <taxon>Cytophagales</taxon>
        <taxon>Cyclobacteriaceae</taxon>
    </lineage>
</organism>
<evidence type="ECO:0000256" key="3">
    <source>
        <dbReference type="ARBA" id="ARBA00022801"/>
    </source>
</evidence>
<evidence type="ECO:0000313" key="10">
    <source>
        <dbReference type="Proteomes" id="UP000006073"/>
    </source>
</evidence>
<evidence type="ECO:0000313" key="9">
    <source>
        <dbReference type="EMBL" id="EOZ95772.1"/>
    </source>
</evidence>
<dbReference type="PROSITE" id="PS51910">
    <property type="entry name" value="GH18_2"/>
    <property type="match status" value="1"/>
</dbReference>
<evidence type="ECO:0000256" key="6">
    <source>
        <dbReference type="RuleBase" id="RU000489"/>
    </source>
</evidence>
<dbReference type="GO" id="GO:0006032">
    <property type="term" value="P:chitin catabolic process"/>
    <property type="evidence" value="ECO:0007669"/>
    <property type="project" value="UniProtKB-KW"/>
</dbReference>
<dbReference type="GO" id="GO:0008843">
    <property type="term" value="F:endochitinase activity"/>
    <property type="evidence" value="ECO:0007669"/>
    <property type="project" value="UniProtKB-EC"/>
</dbReference>
<dbReference type="Proteomes" id="UP000006073">
    <property type="component" value="Unassembled WGS sequence"/>
</dbReference>
<keyword evidence="5 6" id="KW-0326">Glycosidase</keyword>
<reference evidence="9 10" key="1">
    <citation type="journal article" date="2013" name="Genome Announc.">
        <title>Draft Genome Sequence of Indibacter alkaliphilus Strain LW1T, Isolated from Lonar Lake, a Haloalkaline Lake in the Buldana District of Maharashtra, India.</title>
        <authorList>
            <person name="Singh A."/>
            <person name="Kumar Jangir P."/>
            <person name="Sharma R."/>
            <person name="Singh A."/>
            <person name="Kumar Pinnaka A."/>
            <person name="Shivaji S."/>
        </authorList>
    </citation>
    <scope>NUCLEOTIDE SEQUENCE [LARGE SCALE GENOMIC DNA]</scope>
    <source>
        <strain evidence="10">CCUG 57479 / KCTC 22604 / LW1</strain>
    </source>
</reference>
<protein>
    <recommendedName>
        <fullName evidence="2">chitinase</fullName>
        <ecNumber evidence="2">3.2.1.14</ecNumber>
    </recommendedName>
</protein>
<name>S2D963_INDAL</name>
<evidence type="ECO:0000256" key="7">
    <source>
        <dbReference type="RuleBase" id="RU004453"/>
    </source>
</evidence>
<dbReference type="SMART" id="SM00636">
    <property type="entry name" value="Glyco_18"/>
    <property type="match status" value="1"/>
</dbReference>
<evidence type="ECO:0000256" key="5">
    <source>
        <dbReference type="ARBA" id="ARBA00023295"/>
    </source>
</evidence>
<evidence type="ECO:0000256" key="2">
    <source>
        <dbReference type="ARBA" id="ARBA00012729"/>
    </source>
</evidence>
<keyword evidence="3 6" id="KW-0378">Hydrolase</keyword>
<dbReference type="InterPro" id="IPR001223">
    <property type="entry name" value="Glyco_hydro18_cat"/>
</dbReference>
<dbReference type="InterPro" id="IPR029070">
    <property type="entry name" value="Chitinase_insertion_sf"/>
</dbReference>
<dbReference type="InterPro" id="IPR050314">
    <property type="entry name" value="Glycosyl_Hydrlase_18"/>
</dbReference>
<dbReference type="Gene3D" id="3.20.20.80">
    <property type="entry name" value="Glycosidases"/>
    <property type="match status" value="1"/>
</dbReference>
<dbReference type="eggNOG" id="COG3325">
    <property type="taxonomic scope" value="Bacteria"/>
</dbReference>
<dbReference type="GO" id="GO:0008061">
    <property type="term" value="F:chitin binding"/>
    <property type="evidence" value="ECO:0007669"/>
    <property type="project" value="InterPro"/>
</dbReference>
<dbReference type="InterPro" id="IPR001579">
    <property type="entry name" value="Glyco_hydro_18_chit_AS"/>
</dbReference>
<dbReference type="EC" id="3.2.1.14" evidence="2"/>
<evidence type="ECO:0000259" key="8">
    <source>
        <dbReference type="PROSITE" id="PS51910"/>
    </source>
</evidence>
<dbReference type="OrthoDB" id="9775889at2"/>
<dbReference type="STRING" id="1189612.A33Q_3134"/>
<comment type="caution">
    <text evidence="9">The sequence shown here is derived from an EMBL/GenBank/DDBJ whole genome shotgun (WGS) entry which is preliminary data.</text>
</comment>
<dbReference type="GO" id="GO:0005975">
    <property type="term" value="P:carbohydrate metabolic process"/>
    <property type="evidence" value="ECO:0007669"/>
    <property type="project" value="InterPro"/>
</dbReference>
<dbReference type="InterPro" id="IPR017853">
    <property type="entry name" value="GH"/>
</dbReference>
<gene>
    <name evidence="9" type="ORF">A33Q_3134</name>
</gene>
<dbReference type="RefSeq" id="WP_009033534.1">
    <property type="nucleotide sequence ID" value="NZ_ALWO02000037.1"/>
</dbReference>
<keyword evidence="4" id="KW-0146">Chitin degradation</keyword>